<evidence type="ECO:0000256" key="1">
    <source>
        <dbReference type="SAM" id="Phobius"/>
    </source>
</evidence>
<feature type="transmembrane region" description="Helical" evidence="1">
    <location>
        <begin position="104"/>
        <end position="128"/>
    </location>
</feature>
<dbReference type="RefSeq" id="WP_189308487.1">
    <property type="nucleotide sequence ID" value="NZ_BMRP01000077.1"/>
</dbReference>
<gene>
    <name evidence="2" type="ORF">GCM10010211_82170</name>
</gene>
<evidence type="ECO:0000313" key="3">
    <source>
        <dbReference type="Proteomes" id="UP000654471"/>
    </source>
</evidence>
<evidence type="ECO:0008006" key="4">
    <source>
        <dbReference type="Google" id="ProtNLM"/>
    </source>
</evidence>
<feature type="transmembrane region" description="Helical" evidence="1">
    <location>
        <begin position="33"/>
        <end position="54"/>
    </location>
</feature>
<accession>A0ABQ2VQS7</accession>
<protein>
    <recommendedName>
        <fullName evidence="4">Integral membrane protein</fullName>
    </recommendedName>
</protein>
<name>A0ABQ2VQS7_9ACTN</name>
<keyword evidence="1" id="KW-0812">Transmembrane</keyword>
<dbReference type="Proteomes" id="UP000654471">
    <property type="component" value="Unassembled WGS sequence"/>
</dbReference>
<evidence type="ECO:0000313" key="2">
    <source>
        <dbReference type="EMBL" id="GGV02395.1"/>
    </source>
</evidence>
<keyword evidence="1" id="KW-0472">Membrane</keyword>
<keyword evidence="3" id="KW-1185">Reference proteome</keyword>
<sequence length="160" mass="16634">MSSTYPGLNGKVVSGAPADATPMTPLMRVTGRSVPAVLGLWLAASVVLGHGRMVRRRGLADHQAQTLGVVLLVHLLLPLAALAVQRPAGVRGRLALRAASPRAYRLAALTWLIALAALAAAYGVYGLIIGDAAAPLLAWCTTRPTTAASRRQARWTGPSS</sequence>
<proteinExistence type="predicted"/>
<reference evidence="3" key="1">
    <citation type="journal article" date="2019" name="Int. J. Syst. Evol. Microbiol.">
        <title>The Global Catalogue of Microorganisms (GCM) 10K type strain sequencing project: providing services to taxonomists for standard genome sequencing and annotation.</title>
        <authorList>
            <consortium name="The Broad Institute Genomics Platform"/>
            <consortium name="The Broad Institute Genome Sequencing Center for Infectious Disease"/>
            <person name="Wu L."/>
            <person name="Ma J."/>
        </authorList>
    </citation>
    <scope>NUCLEOTIDE SEQUENCE [LARGE SCALE GENOMIC DNA]</scope>
    <source>
        <strain evidence="3">JCM 3399</strain>
    </source>
</reference>
<organism evidence="2 3">
    <name type="scientific">Streptomyces albospinus</name>
    <dbReference type="NCBI Taxonomy" id="285515"/>
    <lineage>
        <taxon>Bacteria</taxon>
        <taxon>Bacillati</taxon>
        <taxon>Actinomycetota</taxon>
        <taxon>Actinomycetes</taxon>
        <taxon>Kitasatosporales</taxon>
        <taxon>Streptomycetaceae</taxon>
        <taxon>Streptomyces</taxon>
    </lineage>
</organism>
<feature type="transmembrane region" description="Helical" evidence="1">
    <location>
        <begin position="66"/>
        <end position="84"/>
    </location>
</feature>
<dbReference type="EMBL" id="BMRP01000077">
    <property type="protein sequence ID" value="GGV02395.1"/>
    <property type="molecule type" value="Genomic_DNA"/>
</dbReference>
<comment type="caution">
    <text evidence="2">The sequence shown here is derived from an EMBL/GenBank/DDBJ whole genome shotgun (WGS) entry which is preliminary data.</text>
</comment>
<keyword evidence="1" id="KW-1133">Transmembrane helix</keyword>